<proteinExistence type="predicted"/>
<organism evidence="2 3">
    <name type="scientific">Anaerocolumna sedimenticola</name>
    <dbReference type="NCBI Taxonomy" id="2696063"/>
    <lineage>
        <taxon>Bacteria</taxon>
        <taxon>Bacillati</taxon>
        <taxon>Bacillota</taxon>
        <taxon>Clostridia</taxon>
        <taxon>Lachnospirales</taxon>
        <taxon>Lachnospiraceae</taxon>
        <taxon>Anaerocolumna</taxon>
    </lineage>
</organism>
<dbReference type="EMBL" id="CP048000">
    <property type="protein sequence ID" value="QHQ63186.1"/>
    <property type="molecule type" value="Genomic_DNA"/>
</dbReference>
<dbReference type="RefSeq" id="WP_161840007.1">
    <property type="nucleotide sequence ID" value="NZ_CP048000.1"/>
</dbReference>
<dbReference type="InterPro" id="IPR004360">
    <property type="entry name" value="Glyas_Fos-R_dOase_dom"/>
</dbReference>
<gene>
    <name evidence="2" type="ORF">Ana3638_22410</name>
</gene>
<dbReference type="PROSITE" id="PS51819">
    <property type="entry name" value="VOC"/>
    <property type="match status" value="1"/>
</dbReference>
<dbReference type="KEGG" id="anr:Ana3638_22410"/>
<accession>A0A6P1TU10</accession>
<dbReference type="Gene3D" id="3.10.180.10">
    <property type="entry name" value="2,3-Dihydroxybiphenyl 1,2-Dioxygenase, domain 1"/>
    <property type="match status" value="1"/>
</dbReference>
<dbReference type="Pfam" id="PF00903">
    <property type="entry name" value="Glyoxalase"/>
    <property type="match status" value="1"/>
</dbReference>
<reference evidence="2 3" key="1">
    <citation type="submission" date="2020-01" db="EMBL/GenBank/DDBJ databases">
        <title>Genome analysis of Anaerocolumna sp. CBA3638.</title>
        <authorList>
            <person name="Kim J."/>
            <person name="Roh S.W."/>
        </authorList>
    </citation>
    <scope>NUCLEOTIDE SEQUENCE [LARGE SCALE GENOMIC DNA]</scope>
    <source>
        <strain evidence="2 3">CBA3638</strain>
    </source>
</reference>
<dbReference type="Proteomes" id="UP000464314">
    <property type="component" value="Chromosome"/>
</dbReference>
<dbReference type="InterPro" id="IPR037523">
    <property type="entry name" value="VOC_core"/>
</dbReference>
<sequence length="116" mass="13260">MKTYDNFFLPVNNLVQAKDYYQNILGLSLKFDFSEKGMAAVQVGDEEPAIILKDIHHFPDAKPAIWFEVDCVEDNYQFLKEKGVTFLGEPYKIGTGHAAEFEDMFGNRLGITDYLL</sequence>
<evidence type="ECO:0000313" key="3">
    <source>
        <dbReference type="Proteomes" id="UP000464314"/>
    </source>
</evidence>
<dbReference type="AlphaFoldDB" id="A0A6P1TU10"/>
<feature type="domain" description="VOC" evidence="1">
    <location>
        <begin position="3"/>
        <end position="114"/>
    </location>
</feature>
<name>A0A6P1TU10_9FIRM</name>
<dbReference type="SUPFAM" id="SSF54593">
    <property type="entry name" value="Glyoxalase/Bleomycin resistance protein/Dihydroxybiphenyl dioxygenase"/>
    <property type="match status" value="1"/>
</dbReference>
<dbReference type="InterPro" id="IPR029068">
    <property type="entry name" value="Glyas_Bleomycin-R_OHBP_Dase"/>
</dbReference>
<evidence type="ECO:0000259" key="1">
    <source>
        <dbReference type="PROSITE" id="PS51819"/>
    </source>
</evidence>
<protein>
    <submittedName>
        <fullName evidence="2">VOC family protein</fullName>
    </submittedName>
</protein>
<evidence type="ECO:0000313" key="2">
    <source>
        <dbReference type="EMBL" id="QHQ63186.1"/>
    </source>
</evidence>
<keyword evidence="3" id="KW-1185">Reference proteome</keyword>